<dbReference type="RefSeq" id="WP_194856038.1">
    <property type="nucleotide sequence ID" value="NZ_ARXR01000013.1"/>
</dbReference>
<organism evidence="7 8">
    <name type="scientific">Alloalcanivorax venustensis ISO4</name>
    <dbReference type="NCBI Taxonomy" id="1177184"/>
    <lineage>
        <taxon>Bacteria</taxon>
        <taxon>Pseudomonadati</taxon>
        <taxon>Pseudomonadota</taxon>
        <taxon>Gammaproteobacteria</taxon>
        <taxon>Oceanospirillales</taxon>
        <taxon>Alcanivoracaceae</taxon>
        <taxon>Alloalcanivorax</taxon>
    </lineage>
</organism>
<evidence type="ECO:0000313" key="8">
    <source>
        <dbReference type="Proteomes" id="UP000644441"/>
    </source>
</evidence>
<dbReference type="Gene3D" id="2.60.120.650">
    <property type="entry name" value="Cupin"/>
    <property type="match status" value="1"/>
</dbReference>
<evidence type="ECO:0000256" key="3">
    <source>
        <dbReference type="ARBA" id="ARBA00022964"/>
    </source>
</evidence>
<dbReference type="Gene3D" id="3.40.366.30">
    <property type="entry name" value="50S ribosomal protein L16 arginine hydroxylase, Chain A, Domain 2"/>
    <property type="match status" value="1"/>
</dbReference>
<evidence type="ECO:0000256" key="4">
    <source>
        <dbReference type="ARBA" id="ARBA00023002"/>
    </source>
</evidence>
<dbReference type="SUPFAM" id="SSF51197">
    <property type="entry name" value="Clavaminate synthase-like"/>
    <property type="match status" value="1"/>
</dbReference>
<evidence type="ECO:0000256" key="5">
    <source>
        <dbReference type="ARBA" id="ARBA00023004"/>
    </source>
</evidence>
<sequence>MSAATALPRFNLPMAPRDFLARHWQRAPLFMPGAAGGLDHPDADTLAGLALEQEVESRLIRGAGNGPWHLEQGPLDEQRFAELGDRDWTLLVQSVDHYLTEVSLLLDDFGFVPGWRLDDIMISYAAEGGSVGPHFDQYDVFLIQAAGRRHWQLGPQCDEQSRLRGDVPLKMLAHMPVEQEHTAGPGDVLYLPPGMAHHGVALDSDCITWSVGFRAPDYRDLLAEMVAETLADTDEQLYTDPGRAPVDDAGELSAADRDAMLDRAFGLLDRGAAGRALARWLSTPRQTGLDFLIDPAHIRAADPATALIRHGGARLLCHGDTAWLNGEPWPLNQGQKPLARLLARQRRYRHDELAEVLNADSRDLLNHWIDQGYFAEL</sequence>
<name>A0ABS0AGM9_9GAMM</name>
<dbReference type="Pfam" id="PF20514">
    <property type="entry name" value="WHD_ROXA"/>
    <property type="match status" value="1"/>
</dbReference>
<dbReference type="EMBL" id="ARXR01000013">
    <property type="protein sequence ID" value="MBF5053269.1"/>
    <property type="molecule type" value="Genomic_DNA"/>
</dbReference>
<evidence type="ECO:0000256" key="2">
    <source>
        <dbReference type="ARBA" id="ARBA00022723"/>
    </source>
</evidence>
<dbReference type="PANTHER" id="PTHR13096">
    <property type="entry name" value="MINA53 MYC INDUCED NUCLEAR ANTIGEN"/>
    <property type="match status" value="1"/>
</dbReference>
<evidence type="ECO:0000313" key="7">
    <source>
        <dbReference type="EMBL" id="MBF5053269.1"/>
    </source>
</evidence>
<keyword evidence="3" id="KW-0223">Dioxygenase</keyword>
<comment type="cofactor">
    <cofactor evidence="1">
        <name>Fe(2+)</name>
        <dbReference type="ChEBI" id="CHEBI:29033"/>
    </cofactor>
</comment>
<accession>A0ABS0AGM9</accession>
<dbReference type="PROSITE" id="PS51184">
    <property type="entry name" value="JMJC"/>
    <property type="match status" value="1"/>
</dbReference>
<keyword evidence="8" id="KW-1185">Reference proteome</keyword>
<dbReference type="InterPro" id="IPR003347">
    <property type="entry name" value="JmjC_dom"/>
</dbReference>
<dbReference type="Proteomes" id="UP000644441">
    <property type="component" value="Unassembled WGS sequence"/>
</dbReference>
<evidence type="ECO:0000256" key="1">
    <source>
        <dbReference type="ARBA" id="ARBA00001954"/>
    </source>
</evidence>
<dbReference type="InterPro" id="IPR039994">
    <property type="entry name" value="NO66-like"/>
</dbReference>
<dbReference type="SMART" id="SM00558">
    <property type="entry name" value="JmjC"/>
    <property type="match status" value="1"/>
</dbReference>
<dbReference type="Pfam" id="PF08007">
    <property type="entry name" value="JmjC_2"/>
    <property type="match status" value="1"/>
</dbReference>
<feature type="domain" description="JmjC" evidence="6">
    <location>
        <begin position="101"/>
        <end position="230"/>
    </location>
</feature>
<gene>
    <name evidence="7" type="ORF">ISO4_01871</name>
</gene>
<keyword evidence="5" id="KW-0408">Iron</keyword>
<dbReference type="PANTHER" id="PTHR13096:SF8">
    <property type="entry name" value="RIBOSOMAL OXYGENASE 1"/>
    <property type="match status" value="1"/>
</dbReference>
<dbReference type="InterPro" id="IPR046799">
    <property type="entry name" value="ROXA-like_wH"/>
</dbReference>
<proteinExistence type="predicted"/>
<keyword evidence="2" id="KW-0479">Metal-binding</keyword>
<keyword evidence="4" id="KW-0560">Oxidoreductase</keyword>
<comment type="caution">
    <text evidence="7">The sequence shown here is derived from an EMBL/GenBank/DDBJ whole genome shotgun (WGS) entry which is preliminary data.</text>
</comment>
<evidence type="ECO:0000259" key="6">
    <source>
        <dbReference type="PROSITE" id="PS51184"/>
    </source>
</evidence>
<reference evidence="7 8" key="1">
    <citation type="submission" date="2012-09" db="EMBL/GenBank/DDBJ databases">
        <title>Genome Sequence of alkane-degrading Bacterium Alcanivorax venustensis ISO4.</title>
        <authorList>
            <person name="Lai Q."/>
            <person name="Shao Z."/>
        </authorList>
    </citation>
    <scope>NUCLEOTIDE SEQUENCE [LARGE SCALE GENOMIC DNA]</scope>
    <source>
        <strain evidence="7 8">ISO4</strain>
    </source>
</reference>
<protein>
    <recommendedName>
        <fullName evidence="6">JmjC domain-containing protein</fullName>
    </recommendedName>
</protein>